<reference evidence="1" key="2">
    <citation type="submission" date="2015-02" db="UniProtKB">
        <authorList>
            <consortium name="EnsemblMetazoa"/>
        </authorList>
    </citation>
    <scope>IDENTIFICATION</scope>
</reference>
<dbReference type="Proteomes" id="UP000014500">
    <property type="component" value="Unassembled WGS sequence"/>
</dbReference>
<dbReference type="EMBL" id="JH431520">
    <property type="status" value="NOT_ANNOTATED_CDS"/>
    <property type="molecule type" value="Genomic_DNA"/>
</dbReference>
<organism evidence="1 2">
    <name type="scientific">Strigamia maritima</name>
    <name type="common">European centipede</name>
    <name type="synonym">Geophilus maritimus</name>
    <dbReference type="NCBI Taxonomy" id="126957"/>
    <lineage>
        <taxon>Eukaryota</taxon>
        <taxon>Metazoa</taxon>
        <taxon>Ecdysozoa</taxon>
        <taxon>Arthropoda</taxon>
        <taxon>Myriapoda</taxon>
        <taxon>Chilopoda</taxon>
        <taxon>Pleurostigmophora</taxon>
        <taxon>Geophilomorpha</taxon>
        <taxon>Linotaeniidae</taxon>
        <taxon>Strigamia</taxon>
    </lineage>
</organism>
<dbReference type="STRING" id="126957.T1JP16"/>
<protein>
    <submittedName>
        <fullName evidence="1">Uncharacterized protein</fullName>
    </submittedName>
</protein>
<dbReference type="HOGENOM" id="CLU_2457635_0_0_1"/>
<keyword evidence="2" id="KW-1185">Reference proteome</keyword>
<evidence type="ECO:0000313" key="1">
    <source>
        <dbReference type="EnsemblMetazoa" id="SMAR015595-PA"/>
    </source>
</evidence>
<evidence type="ECO:0000313" key="2">
    <source>
        <dbReference type="Proteomes" id="UP000014500"/>
    </source>
</evidence>
<dbReference type="eggNOG" id="KOG3867">
    <property type="taxonomic scope" value="Eukaryota"/>
</dbReference>
<dbReference type="AlphaFoldDB" id="T1JP16"/>
<dbReference type="Gene3D" id="3.40.720.10">
    <property type="entry name" value="Alkaline Phosphatase, subunit A"/>
    <property type="match status" value="1"/>
</dbReference>
<accession>T1JP16</accession>
<dbReference type="EnsemblMetazoa" id="SMAR015595-RA">
    <property type="protein sequence ID" value="SMAR015595-PA"/>
    <property type="gene ID" value="SMAR015595"/>
</dbReference>
<reference evidence="2" key="1">
    <citation type="submission" date="2011-05" db="EMBL/GenBank/DDBJ databases">
        <authorList>
            <person name="Richards S.R."/>
            <person name="Qu J."/>
            <person name="Jiang H."/>
            <person name="Jhangiani S.N."/>
            <person name="Agravi P."/>
            <person name="Goodspeed R."/>
            <person name="Gross S."/>
            <person name="Mandapat C."/>
            <person name="Jackson L."/>
            <person name="Mathew T."/>
            <person name="Pu L."/>
            <person name="Thornton R."/>
            <person name="Saada N."/>
            <person name="Wilczek-Boney K.B."/>
            <person name="Lee S."/>
            <person name="Kovar C."/>
            <person name="Wu Y."/>
            <person name="Scherer S.E."/>
            <person name="Worley K.C."/>
            <person name="Muzny D.M."/>
            <person name="Gibbs R."/>
        </authorList>
    </citation>
    <scope>NUCLEOTIDE SEQUENCE</scope>
    <source>
        <strain evidence="2">Brora</strain>
    </source>
</reference>
<dbReference type="SUPFAM" id="SSF53649">
    <property type="entry name" value="Alkaline phosphatase-like"/>
    <property type="match status" value="1"/>
</dbReference>
<dbReference type="InterPro" id="IPR017850">
    <property type="entry name" value="Alkaline_phosphatase_core_sf"/>
</dbReference>
<name>T1JP16_STRMM</name>
<proteinExistence type="predicted"/>
<sequence length="89" mass="10324">MSLFTIRIVVYIQIRNMAFFARIRQPDMGIIPDWTPFVYVIVPYFVPDTPEARKDITAQYTTIGRMDRGIGLVLKELFDAGFHDNTLII</sequence>